<dbReference type="InterPro" id="IPR013653">
    <property type="entry name" value="GCN5-like_dom"/>
</dbReference>
<evidence type="ECO:0000259" key="2">
    <source>
        <dbReference type="PROSITE" id="PS51186"/>
    </source>
</evidence>
<gene>
    <name evidence="3" type="ORF">ABN611_10325</name>
</gene>
<dbReference type="SUPFAM" id="SSF55729">
    <property type="entry name" value="Acyl-CoA N-acyltransferases (Nat)"/>
    <property type="match status" value="1"/>
</dbReference>
<feature type="region of interest" description="Disordered" evidence="1">
    <location>
        <begin position="234"/>
        <end position="256"/>
    </location>
</feature>
<keyword evidence="3" id="KW-0012">Acyltransferase</keyword>
<name>A0AAU7TJ62_9ACTN</name>
<dbReference type="EC" id="2.3.1.-" evidence="3"/>
<protein>
    <submittedName>
        <fullName evidence="3">GNAT family N-acetyltransferase</fullName>
        <ecNumber evidence="3">2.3.1.-</ecNumber>
    </submittedName>
</protein>
<accession>A0AAU7TJ62</accession>
<evidence type="ECO:0000313" key="3">
    <source>
        <dbReference type="EMBL" id="XBV26799.1"/>
    </source>
</evidence>
<proteinExistence type="predicted"/>
<reference evidence="3" key="1">
    <citation type="submission" date="2024-06" db="EMBL/GenBank/DDBJ databases">
        <title>Kribbella sp. strain HUAS MG21 genome sequences.</title>
        <authorList>
            <person name="Mo P."/>
        </authorList>
    </citation>
    <scope>NUCLEOTIDE SEQUENCE</scope>
    <source>
        <strain evidence="3">HUAS MG21</strain>
    </source>
</reference>
<sequence>MREVKKPGRLIDDSIVAWALQGFGAGVRCWYDGDAVAVASPEVSKHDRLAVVGPVDDAVRLTAGVLAEVGPSYRPFGDEELIRELAERVPGLTFSAAFGWMDTQQVPDVTTTAAWLDGDAGVEDLLQQASPSSYAWPGHPGVRRWAAVTGEHGELLSVAADAWSAPEVGFLAGVATHPVARGKGLSRQVCGFVTAELVKRHGRAALMVDGTNAAAIAVYRRLGYTYRRVAAAGVRPSPASSGSAGPSASRPAYRKA</sequence>
<dbReference type="InterPro" id="IPR000182">
    <property type="entry name" value="GNAT_dom"/>
</dbReference>
<dbReference type="AlphaFoldDB" id="A0AAU7TJ62"/>
<dbReference type="EMBL" id="CP158165">
    <property type="protein sequence ID" value="XBV26799.1"/>
    <property type="molecule type" value="Genomic_DNA"/>
</dbReference>
<dbReference type="GO" id="GO:0016747">
    <property type="term" value="F:acyltransferase activity, transferring groups other than amino-acyl groups"/>
    <property type="evidence" value="ECO:0007669"/>
    <property type="project" value="InterPro"/>
</dbReference>
<keyword evidence="3" id="KW-0808">Transferase</keyword>
<dbReference type="PROSITE" id="PS51186">
    <property type="entry name" value="GNAT"/>
    <property type="match status" value="1"/>
</dbReference>
<evidence type="ECO:0000256" key="1">
    <source>
        <dbReference type="SAM" id="MobiDB-lite"/>
    </source>
</evidence>
<organism evidence="3">
    <name type="scientific">Kribbella sp. HUAS MG21</name>
    <dbReference type="NCBI Taxonomy" id="3160966"/>
    <lineage>
        <taxon>Bacteria</taxon>
        <taxon>Bacillati</taxon>
        <taxon>Actinomycetota</taxon>
        <taxon>Actinomycetes</taxon>
        <taxon>Propionibacteriales</taxon>
        <taxon>Kribbellaceae</taxon>
        <taxon>Kribbella</taxon>
    </lineage>
</organism>
<dbReference type="InterPro" id="IPR016181">
    <property type="entry name" value="Acyl_CoA_acyltransferase"/>
</dbReference>
<dbReference type="Gene3D" id="3.40.630.30">
    <property type="match status" value="1"/>
</dbReference>
<dbReference type="RefSeq" id="WP_350279594.1">
    <property type="nucleotide sequence ID" value="NZ_CP158165.1"/>
</dbReference>
<dbReference type="Pfam" id="PF08445">
    <property type="entry name" value="FR47"/>
    <property type="match status" value="1"/>
</dbReference>
<feature type="domain" description="N-acetyltransferase" evidence="2">
    <location>
        <begin position="104"/>
        <end position="256"/>
    </location>
</feature>